<dbReference type="Gene3D" id="3.40.50.1700">
    <property type="entry name" value="Glycoside hydrolase family 3 C-terminal domain"/>
    <property type="match status" value="1"/>
</dbReference>
<evidence type="ECO:0000256" key="2">
    <source>
        <dbReference type="SAM" id="MobiDB-lite"/>
    </source>
</evidence>
<dbReference type="AlphaFoldDB" id="A0A254NGI8"/>
<keyword evidence="1 5" id="KW-0378">Hydrolase</keyword>
<dbReference type="SUPFAM" id="SSF51445">
    <property type="entry name" value="(Trans)glycosidases"/>
    <property type="match status" value="1"/>
</dbReference>
<evidence type="ECO:0000313" key="6">
    <source>
        <dbReference type="Proteomes" id="UP000197446"/>
    </source>
</evidence>
<protein>
    <submittedName>
        <fullName evidence="5">1,4-beta-D-glucan glucohydrolase</fullName>
    </submittedName>
</protein>
<comment type="caution">
    <text evidence="5">The sequence shown here is derived from an EMBL/GenBank/DDBJ whole genome shotgun (WGS) entry which is preliminary data.</text>
</comment>
<reference evidence="5 6" key="1">
    <citation type="journal article" date="2007" name="Int. J. Syst. Evol. Microbiol.">
        <title>Description of Pelomonas aquatica sp. nov. and Pelomonas puraquae sp. nov., isolated from industrial and haemodialysis water.</title>
        <authorList>
            <person name="Gomila M."/>
            <person name="Bowien B."/>
            <person name="Falsen E."/>
            <person name="Moore E.R."/>
            <person name="Lalucat J."/>
        </authorList>
    </citation>
    <scope>NUCLEOTIDE SEQUENCE [LARGE SCALE GENOMIC DNA]</scope>
    <source>
        <strain evidence="5 6">CCUG 52769</strain>
    </source>
</reference>
<evidence type="ECO:0000259" key="4">
    <source>
        <dbReference type="Pfam" id="PF01915"/>
    </source>
</evidence>
<dbReference type="GO" id="GO:0009251">
    <property type="term" value="P:glucan catabolic process"/>
    <property type="evidence" value="ECO:0007669"/>
    <property type="project" value="TreeGrafter"/>
</dbReference>
<dbReference type="PRINTS" id="PR00133">
    <property type="entry name" value="GLHYDRLASE3"/>
</dbReference>
<evidence type="ECO:0000313" key="5">
    <source>
        <dbReference type="EMBL" id="OWR04418.1"/>
    </source>
</evidence>
<accession>A0A254NGI8</accession>
<feature type="domain" description="Glycoside hydrolase family 3 C-terminal" evidence="4">
    <location>
        <begin position="441"/>
        <end position="637"/>
    </location>
</feature>
<dbReference type="InterPro" id="IPR051915">
    <property type="entry name" value="Cellulose_Degrad_GH3"/>
</dbReference>
<feature type="compositionally biased region" description="Pro residues" evidence="2">
    <location>
        <begin position="664"/>
        <end position="676"/>
    </location>
</feature>
<dbReference type="InterPro" id="IPR036881">
    <property type="entry name" value="Glyco_hydro_3_C_sf"/>
</dbReference>
<dbReference type="Gene3D" id="3.20.20.300">
    <property type="entry name" value="Glycoside hydrolase, family 3, N-terminal domain"/>
    <property type="match status" value="1"/>
</dbReference>
<dbReference type="InterPro" id="IPR001764">
    <property type="entry name" value="Glyco_hydro_3_N"/>
</dbReference>
<evidence type="ECO:0000256" key="1">
    <source>
        <dbReference type="ARBA" id="ARBA00022801"/>
    </source>
</evidence>
<proteinExistence type="predicted"/>
<dbReference type="PANTHER" id="PTHR30620:SF77">
    <property type="entry name" value="LYSOSOMAL BETA GLUCOSIDASE-LIKE"/>
    <property type="match status" value="1"/>
</dbReference>
<dbReference type="SUPFAM" id="SSF52279">
    <property type="entry name" value="Beta-D-glucan exohydrolase, C-terminal domain"/>
    <property type="match status" value="1"/>
</dbReference>
<dbReference type="InterPro" id="IPR036962">
    <property type="entry name" value="Glyco_hydro_3_N_sf"/>
</dbReference>
<feature type="region of interest" description="Disordered" evidence="2">
    <location>
        <begin position="657"/>
        <end position="676"/>
    </location>
</feature>
<evidence type="ECO:0000259" key="3">
    <source>
        <dbReference type="Pfam" id="PF00933"/>
    </source>
</evidence>
<feature type="domain" description="Glycoside hydrolase family 3 N-terminal" evidence="3">
    <location>
        <begin position="87"/>
        <end position="410"/>
    </location>
</feature>
<keyword evidence="6" id="KW-1185">Reference proteome</keyword>
<dbReference type="Proteomes" id="UP000197446">
    <property type="component" value="Unassembled WGS sequence"/>
</dbReference>
<dbReference type="PANTHER" id="PTHR30620">
    <property type="entry name" value="PERIPLASMIC BETA-GLUCOSIDASE-RELATED"/>
    <property type="match status" value="1"/>
</dbReference>
<gene>
    <name evidence="5" type="ORF">CDO81_07455</name>
</gene>
<organism evidence="5 6">
    <name type="scientific">Roseateles puraquae</name>
    <dbReference type="NCBI Taxonomy" id="431059"/>
    <lineage>
        <taxon>Bacteria</taxon>
        <taxon>Pseudomonadati</taxon>
        <taxon>Pseudomonadota</taxon>
        <taxon>Betaproteobacteria</taxon>
        <taxon>Burkholderiales</taxon>
        <taxon>Sphaerotilaceae</taxon>
        <taxon>Roseateles</taxon>
    </lineage>
</organism>
<dbReference type="GO" id="GO:0008422">
    <property type="term" value="F:beta-glucosidase activity"/>
    <property type="evidence" value="ECO:0007669"/>
    <property type="project" value="TreeGrafter"/>
</dbReference>
<dbReference type="InterPro" id="IPR017853">
    <property type="entry name" value="GH"/>
</dbReference>
<sequence>MSISLPRGLTFFCFSPYRRTSPRAHTMTRRHRRQLRLLCAALSLAAPLHATHASPDDAAVLQAWPTRAPARDAALEARVEAALKTLTVRQKVGQITQPEIRTITPDEVREYAIGTVLNGGGGWPGMDRAASPAQWRALSDQFQAAAQQATPGIPLLWGTDAVHGHNNVRGATIFPHNIALGATRDAELVRDIGRATARAVRATGVHWAFAPTLAVVQDVRWGRTYESYGADPALVRRLGQAAVEGLQDGLKDGRGVLATAKHFIADGGTRRGIDQGVSSSTPAELAQVHGAGYLGALDAGVLTVMASFSSWTNSADYVQHGKMHGNKTLMTDLLKQRLAFDGLIVSDWDGIGQLPGCKNDDCPDAINAGIDIVMVPFHWKTFHANTLRAVEDGRIPMARLDDAVRRILRVKFSMAVPSAVPATMDALQAPDLARRAVRESLVLLKHRPGLLPLKPTARLLVVGAAADSLPHQAGGWSVTWQGRDTTNADFPQGTTLLAALRQRLGTAQVTFDADASRHDPKQFDAVIAVLAETPYAEGEGDVRLTENLRHSRRHPQDAAVLQRVAGRGTPVVTLLYSGRPLYVNDLANKSDAFIAAWQPGTEGAGLTDVLIAPADGRPWAGFQGRLSFPWPAGPCQFSTHEARPWWPIGGGLSGKETLVNTRPLPEPADPAPICPL</sequence>
<dbReference type="Pfam" id="PF01915">
    <property type="entry name" value="Glyco_hydro_3_C"/>
    <property type="match status" value="1"/>
</dbReference>
<name>A0A254NGI8_9BURK</name>
<dbReference type="Pfam" id="PF00933">
    <property type="entry name" value="Glyco_hydro_3"/>
    <property type="match status" value="1"/>
</dbReference>
<dbReference type="InterPro" id="IPR002772">
    <property type="entry name" value="Glyco_hydro_3_C"/>
</dbReference>
<dbReference type="EMBL" id="NISI01000002">
    <property type="protein sequence ID" value="OWR04418.1"/>
    <property type="molecule type" value="Genomic_DNA"/>
</dbReference>